<name>A0A1C3CVA1_9GAMM</name>
<dbReference type="STRING" id="1891224.BBP83_08605"/>
<evidence type="ECO:0000313" key="1">
    <source>
        <dbReference type="EMBL" id="ODA12616.1"/>
    </source>
</evidence>
<dbReference type="AlphaFoldDB" id="A0A1C3CVA1"/>
<dbReference type="Proteomes" id="UP000186553">
    <property type="component" value="Unassembled WGS sequence"/>
</dbReference>
<proteinExistence type="predicted"/>
<reference evidence="1 2" key="1">
    <citation type="submission" date="2016-07" db="EMBL/GenBank/DDBJ databases">
        <title>Acinetobacter sp. ANC 4603.</title>
        <authorList>
            <person name="Radolfova-Krizova L."/>
            <person name="Nemec A."/>
        </authorList>
    </citation>
    <scope>NUCLEOTIDE SEQUENCE [LARGE SCALE GENOMIC DNA]</scope>
    <source>
        <strain evidence="1 2">ANC 4603</strain>
    </source>
</reference>
<keyword evidence="2" id="KW-1185">Reference proteome</keyword>
<gene>
    <name evidence="1" type="ORF">BBP83_08605</name>
</gene>
<accession>A0A1C3CVA1</accession>
<comment type="caution">
    <text evidence="1">The sequence shown here is derived from an EMBL/GenBank/DDBJ whole genome shotgun (WGS) entry which is preliminary data.</text>
</comment>
<dbReference type="OrthoDB" id="6693954at2"/>
<sequence length="77" mass="8868">MTLPEQIKQAYFDYIDQNHSVPNYLSVSANTHKSLLSEQSDFIKTIPMDTGMVDMKFLGYEVGVSTRDDTPFTWKMN</sequence>
<organism evidence="1 2">
    <name type="scientific">Acinetobacter celticus</name>
    <dbReference type="NCBI Taxonomy" id="1891224"/>
    <lineage>
        <taxon>Bacteria</taxon>
        <taxon>Pseudomonadati</taxon>
        <taxon>Pseudomonadota</taxon>
        <taxon>Gammaproteobacteria</taxon>
        <taxon>Moraxellales</taxon>
        <taxon>Moraxellaceae</taxon>
        <taxon>Acinetobacter</taxon>
    </lineage>
</organism>
<evidence type="ECO:0000313" key="2">
    <source>
        <dbReference type="Proteomes" id="UP000186553"/>
    </source>
</evidence>
<dbReference type="RefSeq" id="WP_068887930.1">
    <property type="nucleotide sequence ID" value="NZ_CBCRUU010000012.1"/>
</dbReference>
<protein>
    <submittedName>
        <fullName evidence="1">Uncharacterized protein</fullName>
    </submittedName>
</protein>
<dbReference type="EMBL" id="MBDL01000010">
    <property type="protein sequence ID" value="ODA12616.1"/>
    <property type="molecule type" value="Genomic_DNA"/>
</dbReference>